<feature type="transmembrane region" description="Helical" evidence="8">
    <location>
        <begin position="212"/>
        <end position="235"/>
    </location>
</feature>
<evidence type="ECO:0000256" key="8">
    <source>
        <dbReference type="SAM" id="Phobius"/>
    </source>
</evidence>
<dbReference type="Pfam" id="PF00001">
    <property type="entry name" value="7tm_1"/>
    <property type="match status" value="1"/>
</dbReference>
<dbReference type="Proteomes" id="UP000663874">
    <property type="component" value="Unassembled WGS sequence"/>
</dbReference>
<feature type="transmembrane region" description="Helical" evidence="8">
    <location>
        <begin position="320"/>
        <end position="339"/>
    </location>
</feature>
<dbReference type="Proteomes" id="UP000663870">
    <property type="component" value="Unassembled WGS sequence"/>
</dbReference>
<evidence type="ECO:0000256" key="1">
    <source>
        <dbReference type="ARBA" id="ARBA00004141"/>
    </source>
</evidence>
<evidence type="ECO:0000313" key="12">
    <source>
        <dbReference type="EMBL" id="CAF0757582.1"/>
    </source>
</evidence>
<dbReference type="Proteomes" id="UP000663854">
    <property type="component" value="Unassembled WGS sequence"/>
</dbReference>
<dbReference type="SUPFAM" id="SSF81321">
    <property type="entry name" value="Family A G protein-coupled receptor-like"/>
    <property type="match status" value="1"/>
</dbReference>
<dbReference type="EMBL" id="CAJNOL010000004">
    <property type="protein sequence ID" value="CAF0729290.1"/>
    <property type="molecule type" value="Genomic_DNA"/>
</dbReference>
<dbReference type="EMBL" id="CAJNOT010000006">
    <property type="protein sequence ID" value="CAF0762475.1"/>
    <property type="molecule type" value="Genomic_DNA"/>
</dbReference>
<accession>A0A813TDL9</accession>
<comment type="subcellular location">
    <subcellularLocation>
        <location evidence="1">Membrane</location>
        <topology evidence="1">Multi-pass membrane protein</topology>
    </subcellularLocation>
</comment>
<evidence type="ECO:0000256" key="6">
    <source>
        <dbReference type="ARBA" id="ARBA00023170"/>
    </source>
</evidence>
<keyword evidence="3 8" id="KW-1133">Transmembrane helix</keyword>
<dbReference type="InterPro" id="IPR017452">
    <property type="entry name" value="GPCR_Rhodpsn_7TM"/>
</dbReference>
<feature type="transmembrane region" description="Helical" evidence="8">
    <location>
        <begin position="276"/>
        <end position="300"/>
    </location>
</feature>
<dbReference type="Proteomes" id="UP000663836">
    <property type="component" value="Unassembled WGS sequence"/>
</dbReference>
<dbReference type="GO" id="GO:0005886">
    <property type="term" value="C:plasma membrane"/>
    <property type="evidence" value="ECO:0007669"/>
    <property type="project" value="TreeGrafter"/>
</dbReference>
<keyword evidence="2 8" id="KW-0812">Transmembrane</keyword>
<dbReference type="EMBL" id="CAJNOL010000003">
    <property type="protein sequence ID" value="CAF0727830.1"/>
    <property type="molecule type" value="Genomic_DNA"/>
</dbReference>
<evidence type="ECO:0000313" key="18">
    <source>
        <dbReference type="Proteomes" id="UP000663889"/>
    </source>
</evidence>
<evidence type="ECO:0000313" key="13">
    <source>
        <dbReference type="EMBL" id="CAF0762475.1"/>
    </source>
</evidence>
<keyword evidence="5 8" id="KW-0472">Membrane</keyword>
<organism evidence="14 18">
    <name type="scientific">Rotaria sordida</name>
    <dbReference type="NCBI Taxonomy" id="392033"/>
    <lineage>
        <taxon>Eukaryota</taxon>
        <taxon>Metazoa</taxon>
        <taxon>Spiralia</taxon>
        <taxon>Gnathifera</taxon>
        <taxon>Rotifera</taxon>
        <taxon>Eurotatoria</taxon>
        <taxon>Bdelloidea</taxon>
        <taxon>Philodinida</taxon>
        <taxon>Philodinidae</taxon>
        <taxon>Rotaria</taxon>
    </lineage>
</organism>
<keyword evidence="6" id="KW-0675">Receptor</keyword>
<evidence type="ECO:0000313" key="15">
    <source>
        <dbReference type="EMBL" id="CAF3735714.1"/>
    </source>
</evidence>
<evidence type="ECO:0000313" key="10">
    <source>
        <dbReference type="EMBL" id="CAF0727830.1"/>
    </source>
</evidence>
<sequence>MPRINTTNYLDSSAISIAVIAMQNVDTNGNSIKYFQRLLQRFGVIYMAIVIILGFIGNSISCYVFVRSKLKRLSCSLYLTALSISDNGYLICLGLIWLENVRVFIFHNNGICQITVYLTTVFSSLSVWCTVAFTTERFVVVAYPLKRSQYNSSARARYALTLLTLLAILLYSPSLWTSGIETAKSERPTLPPYETRCVTLRQWLKFTRQMNIIDFFLTFIIPFLTIVTLNTLIILKSGQYDRLLERNYIQPSTYILHNLLEHRLRRSKYHRRITKMLLIISTTFLLLNTPMHLLKVYYFFFSNDDTYDEKSSHESIIEMLTFYLFYTNFSINFFLYSLCGKNFRLCLMDLIKHFGQSKQTNNYLTNGLIIAGNTAIGESPVVQYFQHTPRTHHLRKFSKRDNSSTISSGGFKGNPILSTFHAAANVATGRSQHMIHQSSVDSSFKKSSLKIELLTNRSTSTVSKFYPTFTIK</sequence>
<dbReference type="PROSITE" id="PS50262">
    <property type="entry name" value="G_PROTEIN_RECEP_F1_2"/>
    <property type="match status" value="1"/>
</dbReference>
<dbReference type="EMBL" id="CAJNOU010000017">
    <property type="protein sequence ID" value="CAF0807837.1"/>
    <property type="molecule type" value="Genomic_DNA"/>
</dbReference>
<evidence type="ECO:0000256" key="3">
    <source>
        <dbReference type="ARBA" id="ARBA00022989"/>
    </source>
</evidence>
<feature type="domain" description="G-protein coupled receptors family 1 profile" evidence="9">
    <location>
        <begin position="57"/>
        <end position="336"/>
    </location>
</feature>
<dbReference type="AlphaFoldDB" id="A0A813TDL9"/>
<evidence type="ECO:0000313" key="17">
    <source>
        <dbReference type="Proteomes" id="UP000663870"/>
    </source>
</evidence>
<evidence type="ECO:0000313" key="16">
    <source>
        <dbReference type="EMBL" id="CAF3772200.1"/>
    </source>
</evidence>
<dbReference type="EMBL" id="CAJNOH010000016">
    <property type="protein sequence ID" value="CAF0757582.1"/>
    <property type="molecule type" value="Genomic_DNA"/>
</dbReference>
<feature type="transmembrane region" description="Helical" evidence="8">
    <location>
        <begin position="78"/>
        <end position="98"/>
    </location>
</feature>
<comment type="caution">
    <text evidence="14">The sequence shown here is derived from an EMBL/GenBank/DDBJ whole genome shotgun (WGS) entry which is preliminary data.</text>
</comment>
<gene>
    <name evidence="16" type="ORF">FNK824_LOCUS13426</name>
    <name evidence="15" type="ORF">JBS370_LOCUS11689</name>
    <name evidence="10" type="ORF">JXQ802_LOCUS269</name>
    <name evidence="11" type="ORF">JXQ802_LOCUS378</name>
    <name evidence="12" type="ORF">PYM288_LOCUS2434</name>
    <name evidence="14" type="ORF">SEV965_LOCUS967</name>
    <name evidence="13" type="ORF">ZHD862_LOCUS409</name>
</gene>
<dbReference type="CDD" id="cd14978">
    <property type="entry name" value="7tmA_FMRFamide_R-like"/>
    <property type="match status" value="1"/>
</dbReference>
<dbReference type="Proteomes" id="UP000663864">
    <property type="component" value="Unassembled WGS sequence"/>
</dbReference>
<dbReference type="InterPro" id="IPR000276">
    <property type="entry name" value="GPCR_Rhodpsn"/>
</dbReference>
<feature type="transmembrane region" description="Helical" evidence="8">
    <location>
        <begin position="157"/>
        <end position="176"/>
    </location>
</feature>
<evidence type="ECO:0000313" key="11">
    <source>
        <dbReference type="EMBL" id="CAF0729290.1"/>
    </source>
</evidence>
<reference evidence="14" key="1">
    <citation type="submission" date="2021-02" db="EMBL/GenBank/DDBJ databases">
        <authorList>
            <person name="Nowell W R."/>
        </authorList>
    </citation>
    <scope>NUCLEOTIDE SEQUENCE</scope>
</reference>
<evidence type="ECO:0000256" key="2">
    <source>
        <dbReference type="ARBA" id="ARBA00022692"/>
    </source>
</evidence>
<dbReference type="EMBL" id="CAJOBE010001759">
    <property type="protein sequence ID" value="CAF3772200.1"/>
    <property type="molecule type" value="Genomic_DNA"/>
</dbReference>
<evidence type="ECO:0000256" key="7">
    <source>
        <dbReference type="ARBA" id="ARBA00023224"/>
    </source>
</evidence>
<dbReference type="PRINTS" id="PR00237">
    <property type="entry name" value="GPCRRHODOPSN"/>
</dbReference>
<dbReference type="PANTHER" id="PTHR24243">
    <property type="entry name" value="G-PROTEIN COUPLED RECEPTOR"/>
    <property type="match status" value="1"/>
</dbReference>
<dbReference type="GO" id="GO:0004930">
    <property type="term" value="F:G protein-coupled receptor activity"/>
    <property type="evidence" value="ECO:0007669"/>
    <property type="project" value="UniProtKB-KW"/>
</dbReference>
<keyword evidence="4" id="KW-0297">G-protein coupled receptor</keyword>
<dbReference type="EMBL" id="CAJOBD010000912">
    <property type="protein sequence ID" value="CAF3735714.1"/>
    <property type="molecule type" value="Genomic_DNA"/>
</dbReference>
<evidence type="ECO:0000313" key="14">
    <source>
        <dbReference type="EMBL" id="CAF0807837.1"/>
    </source>
</evidence>
<protein>
    <recommendedName>
        <fullName evidence="9">G-protein coupled receptors family 1 profile domain-containing protein</fullName>
    </recommendedName>
</protein>
<evidence type="ECO:0000256" key="5">
    <source>
        <dbReference type="ARBA" id="ARBA00023136"/>
    </source>
</evidence>
<dbReference type="PANTHER" id="PTHR24243:SF230">
    <property type="entry name" value="G-PROTEIN COUPLED RECEPTORS FAMILY 1 PROFILE DOMAIN-CONTAINING PROTEIN"/>
    <property type="match status" value="1"/>
</dbReference>
<feature type="transmembrane region" description="Helical" evidence="8">
    <location>
        <begin position="44"/>
        <end position="66"/>
    </location>
</feature>
<proteinExistence type="predicted"/>
<dbReference type="Gene3D" id="1.20.1070.10">
    <property type="entry name" value="Rhodopsin 7-helix transmembrane proteins"/>
    <property type="match status" value="1"/>
</dbReference>
<name>A0A813TDL9_9BILA</name>
<keyword evidence="17" id="KW-1185">Reference proteome</keyword>
<keyword evidence="7" id="KW-0807">Transducer</keyword>
<evidence type="ECO:0000256" key="4">
    <source>
        <dbReference type="ARBA" id="ARBA00023040"/>
    </source>
</evidence>
<dbReference type="Proteomes" id="UP000663889">
    <property type="component" value="Unassembled WGS sequence"/>
</dbReference>
<evidence type="ECO:0000259" key="9">
    <source>
        <dbReference type="PROSITE" id="PS50262"/>
    </source>
</evidence>